<proteinExistence type="predicted"/>
<sequence>MISLVMDTSNSYLAVGLYQDNVCLEAFQEKGSRRQSEKAIPTLKEVLDRHHIALKDVNEMIITSGPGSYTGVRVAMTIAKTLAAVSDVRIKSVSSLAAYAGMNQALSVIDARGHKVFVGVYENGLPLIKEQVVTLENFAQLRAEYEDFELVGEVGCLGLDEKECDLCANIYALGQMADPIKNVDLLVPTYIKDVEAKKACY</sequence>
<dbReference type="RefSeq" id="WP_217746919.1">
    <property type="nucleotide sequence ID" value="NZ_JAHOEB010000003.1"/>
</dbReference>
<reference evidence="2 5" key="1">
    <citation type="submission" date="2021-06" db="EMBL/GenBank/DDBJ databases">
        <title>Collection of gut derived symbiotic bacterial strains cultured from healthy donors.</title>
        <authorList>
            <person name="Lin H."/>
            <person name="Littmann E."/>
            <person name="Pamer E.G."/>
        </authorList>
    </citation>
    <scope>NUCLEOTIDE SEQUENCE</scope>
    <source>
        <strain evidence="3 5">MSK.21.70</strain>
        <strain evidence="2">MSK.21.82</strain>
    </source>
</reference>
<keyword evidence="2" id="KW-0808">Transferase</keyword>
<dbReference type="EMBL" id="JAHOEF010000003">
    <property type="protein sequence ID" value="MBV3381810.1"/>
    <property type="molecule type" value="Genomic_DNA"/>
</dbReference>
<dbReference type="AlphaFoldDB" id="A0AAW4MRS4"/>
<gene>
    <name evidence="2" type="primary">tsaB</name>
    <name evidence="2" type="ORF">KSV97_00915</name>
    <name evidence="3" type="ORF">KSW06_00925</name>
</gene>
<protein>
    <submittedName>
        <fullName evidence="2">tRNA (Adenosine(37)-N6)-threonylcarbamoyltransferase complex dimerization subunit type 1 TsaB</fullName>
        <ecNumber evidence="2">2.3.1.234</ecNumber>
    </submittedName>
</protein>
<dbReference type="NCBIfam" id="TIGR03725">
    <property type="entry name" value="T6A_YeaZ"/>
    <property type="match status" value="1"/>
</dbReference>
<evidence type="ECO:0000313" key="4">
    <source>
        <dbReference type="Proteomes" id="UP001196408"/>
    </source>
</evidence>
<dbReference type="Proteomes" id="UP001196408">
    <property type="component" value="Unassembled WGS sequence"/>
</dbReference>
<dbReference type="EMBL" id="JAHOEL010000003">
    <property type="protein sequence ID" value="MBV3391834.1"/>
    <property type="molecule type" value="Genomic_DNA"/>
</dbReference>
<dbReference type="InterPro" id="IPR000905">
    <property type="entry name" value="Gcp-like_dom"/>
</dbReference>
<dbReference type="InterPro" id="IPR022496">
    <property type="entry name" value="T6A_TsaB"/>
</dbReference>
<dbReference type="GO" id="GO:0061711">
    <property type="term" value="F:tRNA N(6)-L-threonylcarbamoyladenine synthase activity"/>
    <property type="evidence" value="ECO:0007669"/>
    <property type="project" value="UniProtKB-EC"/>
</dbReference>
<name>A0AAW4MRS4_9FIRM</name>
<evidence type="ECO:0000313" key="2">
    <source>
        <dbReference type="EMBL" id="MBV3381810.1"/>
    </source>
</evidence>
<accession>A0AAW4MRS4</accession>
<dbReference type="GO" id="GO:0002949">
    <property type="term" value="P:tRNA threonylcarbamoyladenosine modification"/>
    <property type="evidence" value="ECO:0007669"/>
    <property type="project" value="InterPro"/>
</dbReference>
<evidence type="ECO:0000313" key="5">
    <source>
        <dbReference type="Proteomes" id="UP001197492"/>
    </source>
</evidence>
<dbReference type="Proteomes" id="UP001197492">
    <property type="component" value="Unassembled WGS sequence"/>
</dbReference>
<keyword evidence="5" id="KW-1185">Reference proteome</keyword>
<feature type="domain" description="Gcp-like" evidence="1">
    <location>
        <begin position="31"/>
        <end position="139"/>
    </location>
</feature>
<dbReference type="Pfam" id="PF00814">
    <property type="entry name" value="TsaD"/>
    <property type="match status" value="1"/>
</dbReference>
<evidence type="ECO:0000259" key="1">
    <source>
        <dbReference type="Pfam" id="PF00814"/>
    </source>
</evidence>
<keyword evidence="2" id="KW-0012">Acyltransferase</keyword>
<dbReference type="EC" id="2.3.1.234" evidence="2"/>
<comment type="caution">
    <text evidence="2">The sequence shown here is derived from an EMBL/GenBank/DDBJ whole genome shotgun (WGS) entry which is preliminary data.</text>
</comment>
<organism evidence="2 4">
    <name type="scientific">Catenibacterium mitsuokai</name>
    <dbReference type="NCBI Taxonomy" id="100886"/>
    <lineage>
        <taxon>Bacteria</taxon>
        <taxon>Bacillati</taxon>
        <taxon>Bacillota</taxon>
        <taxon>Erysipelotrichia</taxon>
        <taxon>Erysipelotrichales</taxon>
        <taxon>Coprobacillaceae</taxon>
        <taxon>Catenibacterium</taxon>
    </lineage>
</organism>
<evidence type="ECO:0000313" key="3">
    <source>
        <dbReference type="EMBL" id="MBV3391834.1"/>
    </source>
</evidence>